<evidence type="ECO:0000256" key="2">
    <source>
        <dbReference type="ARBA" id="ARBA00023043"/>
    </source>
</evidence>
<dbReference type="InterPro" id="IPR000719">
    <property type="entry name" value="Prot_kinase_dom"/>
</dbReference>
<feature type="repeat" description="ANK" evidence="3">
    <location>
        <begin position="609"/>
        <end position="641"/>
    </location>
</feature>
<protein>
    <recommendedName>
        <fullName evidence="5">Protein kinase domain-containing protein</fullName>
    </recommendedName>
</protein>
<proteinExistence type="predicted"/>
<keyword evidence="7" id="KW-1185">Reference proteome</keyword>
<feature type="compositionally biased region" description="Acidic residues" evidence="4">
    <location>
        <begin position="1253"/>
        <end position="1262"/>
    </location>
</feature>
<dbReference type="InterPro" id="IPR011009">
    <property type="entry name" value="Kinase-like_dom_sf"/>
</dbReference>
<dbReference type="SMART" id="SM00248">
    <property type="entry name" value="ANK"/>
    <property type="match status" value="7"/>
</dbReference>
<evidence type="ECO:0000256" key="4">
    <source>
        <dbReference type="SAM" id="MobiDB-lite"/>
    </source>
</evidence>
<dbReference type="PANTHER" id="PTHR24198:SF165">
    <property type="entry name" value="ANKYRIN REPEAT-CONTAINING PROTEIN-RELATED"/>
    <property type="match status" value="1"/>
</dbReference>
<dbReference type="OrthoDB" id="4062651at2759"/>
<organism evidence="6 7">
    <name type="scientific">Zopfia rhizophila CBS 207.26</name>
    <dbReference type="NCBI Taxonomy" id="1314779"/>
    <lineage>
        <taxon>Eukaryota</taxon>
        <taxon>Fungi</taxon>
        <taxon>Dikarya</taxon>
        <taxon>Ascomycota</taxon>
        <taxon>Pezizomycotina</taxon>
        <taxon>Dothideomycetes</taxon>
        <taxon>Dothideomycetes incertae sedis</taxon>
        <taxon>Zopfiaceae</taxon>
        <taxon>Zopfia</taxon>
    </lineage>
</organism>
<dbReference type="PANTHER" id="PTHR24198">
    <property type="entry name" value="ANKYRIN REPEAT AND PROTEIN KINASE DOMAIN-CONTAINING PROTEIN"/>
    <property type="match status" value="1"/>
</dbReference>
<reference evidence="6" key="1">
    <citation type="journal article" date="2020" name="Stud. Mycol.">
        <title>101 Dothideomycetes genomes: a test case for predicting lifestyles and emergence of pathogens.</title>
        <authorList>
            <person name="Haridas S."/>
            <person name="Albert R."/>
            <person name="Binder M."/>
            <person name="Bloem J."/>
            <person name="Labutti K."/>
            <person name="Salamov A."/>
            <person name="Andreopoulos B."/>
            <person name="Baker S."/>
            <person name="Barry K."/>
            <person name="Bills G."/>
            <person name="Bluhm B."/>
            <person name="Cannon C."/>
            <person name="Castanera R."/>
            <person name="Culley D."/>
            <person name="Daum C."/>
            <person name="Ezra D."/>
            <person name="Gonzalez J."/>
            <person name="Henrissat B."/>
            <person name="Kuo A."/>
            <person name="Liang C."/>
            <person name="Lipzen A."/>
            <person name="Lutzoni F."/>
            <person name="Magnuson J."/>
            <person name="Mondo S."/>
            <person name="Nolan M."/>
            <person name="Ohm R."/>
            <person name="Pangilinan J."/>
            <person name="Park H.-J."/>
            <person name="Ramirez L."/>
            <person name="Alfaro M."/>
            <person name="Sun H."/>
            <person name="Tritt A."/>
            <person name="Yoshinaga Y."/>
            <person name="Zwiers L.-H."/>
            <person name="Turgeon B."/>
            <person name="Goodwin S."/>
            <person name="Spatafora J."/>
            <person name="Crous P."/>
            <person name="Grigoriev I."/>
        </authorList>
    </citation>
    <scope>NUCLEOTIDE SEQUENCE</scope>
    <source>
        <strain evidence="6">CBS 207.26</strain>
    </source>
</reference>
<gene>
    <name evidence="6" type="ORF">K469DRAFT_778594</name>
</gene>
<dbReference type="PROSITE" id="PS50011">
    <property type="entry name" value="PROTEIN_KINASE_DOM"/>
    <property type="match status" value="1"/>
</dbReference>
<sequence>MDISISSLSLDVPAGGKLSSTEGRPESLGPGSEQSTTGQATESPTPQTWQEPVDFIAMVALVLEHDVHQLKLEPSTGVYPQAWQRKNMYTSFNLGEGASSFLELHAMRQKVDLQSRSLRKGDHVALKRCFVDRFDDDVGVTPEQYDFIKRELRVFCHQRLRSHENIFLDIALGLEALHDVGIVHGDVKTGNILVFAHPQREVVAKLSDFSDSIYLADNGQAWTPVGGTHAWRAPECYGTAEYDLKKTDVYSFGLCALAILAQGIWYESANNTGLGDCFLVRIKELDEKTKNEVQAQVTSWKQDADNLVLRWGLEWADAFTNGDDIAKTNALFVVSACLWREPEKRKSMDTVIWGQFEVLSSAGEQQRMDEYIASRNTRDDESDNGIDRRQRSSDSRMASIENEKIRDMHVFFKSRMLRALEKIASPALDLDFADVDDVLGEPTELNYADILSAVAQGSEPITPAGMHEKTTLRALKAAAQVAECYSIGFGTPQDFSIARKWLTVSARSGRLDHAIYFSAIDDALGHSELDRPEIALRELWLLLTASGGCTETSRVLKGRHPDLYTIAKRIRRRSGGILRNARDPEAVVGRIADRPDNEDLPIDHKFPPIGYTMLHFAVAFGHGDGVKGILDEGASVNAVDYTGSTPLQLATSCGNGRMVDILLKHGADPCIGSDIFRFTPLHFLSFVEDEFLDSIAEAMVRSAEQLNVISSERGSVGLENPFQSLKGSPLQWAARKPNERLFIRLLNLHLTFSATLVDLDEVLENLAWMHQPSMLDVLIPLVPKLRSNGRPLDPSELDKLLLCCIKGNLGIGYIMVHRGHYEKAKMDTLEVLLKAGADPFRLSATQFNSPNNILQHIVIRDDLDVLNRLVSFGEDRQLDLRAMFEDTARFRGRNAFQRAIYCTSWRIFQYLTQSPYINLEYRSERGMTALHAAVIGNDPRFIDMLLRLGCDPYARSADGRTPFQSAIFFKAFKSASRLLQPDACTPERLFAATIEACNPAGYTLFGSVLAAALTNYRHTVNFTSIRFLECVGAFTFVDNILYGTTLLGMIAKQYPTIRPDYAAFDRALLEYILSRALPGVLNKHDDYGLTPLHWMVLRGNLSAIMTVLTHPSSQGQIDVNVETIEARPTPLGPQIAETGSNPGQTALNLALLRRRRIPDFIKQGGQREMRQWGLRTEAIIEVLQEAGGSVGSESSEAEELEAAGVHVVHPGDDILSSLLVPVLGQRYRAETSSHDGAWPLRLQHSRSSPIREVEDDDLEDGNNESAEPAVGGEIVTRGGMVQETASQAGLK</sequence>
<dbReference type="GO" id="GO:0005524">
    <property type="term" value="F:ATP binding"/>
    <property type="evidence" value="ECO:0007669"/>
    <property type="project" value="InterPro"/>
</dbReference>
<dbReference type="InterPro" id="IPR008271">
    <property type="entry name" value="Ser/Thr_kinase_AS"/>
</dbReference>
<evidence type="ECO:0000256" key="3">
    <source>
        <dbReference type="PROSITE-ProRule" id="PRU00023"/>
    </source>
</evidence>
<evidence type="ECO:0000256" key="1">
    <source>
        <dbReference type="ARBA" id="ARBA00022737"/>
    </source>
</evidence>
<dbReference type="Proteomes" id="UP000800200">
    <property type="component" value="Unassembled WGS sequence"/>
</dbReference>
<feature type="repeat" description="ANK" evidence="3">
    <location>
        <begin position="925"/>
        <end position="957"/>
    </location>
</feature>
<dbReference type="Gene3D" id="1.25.40.20">
    <property type="entry name" value="Ankyrin repeat-containing domain"/>
    <property type="match status" value="3"/>
</dbReference>
<feature type="domain" description="Protein kinase" evidence="5">
    <location>
        <begin position="22"/>
        <end position="359"/>
    </location>
</feature>
<dbReference type="Pfam" id="PF12796">
    <property type="entry name" value="Ank_2"/>
    <property type="match status" value="1"/>
</dbReference>
<dbReference type="Gene3D" id="1.10.510.10">
    <property type="entry name" value="Transferase(Phosphotransferase) domain 1"/>
    <property type="match status" value="1"/>
</dbReference>
<evidence type="ECO:0000313" key="6">
    <source>
        <dbReference type="EMBL" id="KAF2185573.1"/>
    </source>
</evidence>
<feature type="repeat" description="ANK" evidence="3">
    <location>
        <begin position="642"/>
        <end position="674"/>
    </location>
</feature>
<feature type="compositionally biased region" description="Basic and acidic residues" evidence="4">
    <location>
        <begin position="374"/>
        <end position="394"/>
    </location>
</feature>
<evidence type="ECO:0000259" key="5">
    <source>
        <dbReference type="PROSITE" id="PS50011"/>
    </source>
</evidence>
<accession>A0A6A6E307</accession>
<keyword evidence="1" id="KW-0677">Repeat</keyword>
<dbReference type="InterPro" id="IPR002110">
    <property type="entry name" value="Ankyrin_rpt"/>
</dbReference>
<feature type="region of interest" description="Disordered" evidence="4">
    <location>
        <begin position="1238"/>
        <end position="1291"/>
    </location>
</feature>
<feature type="compositionally biased region" description="Polar residues" evidence="4">
    <location>
        <begin position="32"/>
        <end position="48"/>
    </location>
</feature>
<keyword evidence="2 3" id="KW-0040">ANK repeat</keyword>
<dbReference type="SUPFAM" id="SSF56112">
    <property type="entry name" value="Protein kinase-like (PK-like)"/>
    <property type="match status" value="1"/>
</dbReference>
<dbReference type="GO" id="GO:0004672">
    <property type="term" value="F:protein kinase activity"/>
    <property type="evidence" value="ECO:0007669"/>
    <property type="project" value="InterPro"/>
</dbReference>
<dbReference type="SUPFAM" id="SSF48403">
    <property type="entry name" value="Ankyrin repeat"/>
    <property type="match status" value="2"/>
</dbReference>
<dbReference type="PROSITE" id="PS50297">
    <property type="entry name" value="ANK_REP_REGION"/>
    <property type="match status" value="3"/>
</dbReference>
<dbReference type="EMBL" id="ML994633">
    <property type="protein sequence ID" value="KAF2185573.1"/>
    <property type="molecule type" value="Genomic_DNA"/>
</dbReference>
<evidence type="ECO:0000313" key="7">
    <source>
        <dbReference type="Proteomes" id="UP000800200"/>
    </source>
</evidence>
<dbReference type="SMART" id="SM00220">
    <property type="entry name" value="S_TKc"/>
    <property type="match status" value="1"/>
</dbReference>
<name>A0A6A6E307_9PEZI</name>
<dbReference type="InterPro" id="IPR036770">
    <property type="entry name" value="Ankyrin_rpt-contain_sf"/>
</dbReference>
<dbReference type="Pfam" id="PF00023">
    <property type="entry name" value="Ank"/>
    <property type="match status" value="1"/>
</dbReference>
<dbReference type="PROSITE" id="PS00108">
    <property type="entry name" value="PROTEIN_KINASE_ST"/>
    <property type="match status" value="1"/>
</dbReference>
<dbReference type="Pfam" id="PF00069">
    <property type="entry name" value="Pkinase"/>
    <property type="match status" value="1"/>
</dbReference>
<feature type="region of interest" description="Disordered" evidence="4">
    <location>
        <begin position="1"/>
        <end position="48"/>
    </location>
</feature>
<dbReference type="PROSITE" id="PS50088">
    <property type="entry name" value="ANK_REPEAT"/>
    <property type="match status" value="3"/>
</dbReference>
<feature type="region of interest" description="Disordered" evidence="4">
    <location>
        <begin position="374"/>
        <end position="399"/>
    </location>
</feature>